<evidence type="ECO:0000256" key="2">
    <source>
        <dbReference type="ARBA" id="ARBA00001946"/>
    </source>
</evidence>
<evidence type="ECO:0000313" key="14">
    <source>
        <dbReference type="Proteomes" id="UP000000759"/>
    </source>
</evidence>
<sequence length="320" mass="34560">MGNTSSEAAGCAKNPAFEKTTQKGHSKEQNLEYAVSSMQGKRPSMEDKHLYCVELPVHGKIPTFLVDHAIFAVFDGHGGPFSSTYVEEHFLQALVSTFLMLDEMLIPMQKQRNAAISSGELTPPPLAAESDSEDENTAGTDSGIPLKLNGERSGSTCVAVLLTPTHFVCANTGDSRAILRRNGKILPLSFDHKPVEVGERARITSAGGVVKGKRIDGDLAVSRGFGDYMYKKDPGLAPDLQKVTVVPDLVVYPRDQAFDEFILLACDGVWDVASNTQCADIVQKLLTEGETDLGNICEEALDTCLDRHSGDNMTVMLVGL</sequence>
<evidence type="ECO:0000256" key="1">
    <source>
        <dbReference type="ARBA" id="ARBA00001936"/>
    </source>
</evidence>
<dbReference type="GO" id="GO:0004722">
    <property type="term" value="F:protein serine/threonine phosphatase activity"/>
    <property type="evidence" value="ECO:0007669"/>
    <property type="project" value="UniProtKB-EC"/>
</dbReference>
<dbReference type="PaxDb" id="2850-Phatr15442"/>
<dbReference type="InterPro" id="IPR036457">
    <property type="entry name" value="PPM-type-like_dom_sf"/>
</dbReference>
<comment type="subcellular location">
    <subcellularLocation>
        <location evidence="3">Membrane</location>
        <topology evidence="3">Peripheral membrane protein</topology>
    </subcellularLocation>
</comment>
<dbReference type="InterPro" id="IPR001932">
    <property type="entry name" value="PPM-type_phosphatase-like_dom"/>
</dbReference>
<feature type="region of interest" description="Disordered" evidence="11">
    <location>
        <begin position="1"/>
        <end position="29"/>
    </location>
</feature>
<dbReference type="OrthoDB" id="10264738at2759"/>
<evidence type="ECO:0000256" key="5">
    <source>
        <dbReference type="ARBA" id="ARBA00013081"/>
    </source>
</evidence>
<reference evidence="13 14" key="1">
    <citation type="journal article" date="2008" name="Nature">
        <title>The Phaeodactylum genome reveals the evolutionary history of diatom genomes.</title>
        <authorList>
            <person name="Bowler C."/>
            <person name="Allen A.E."/>
            <person name="Badger J.H."/>
            <person name="Grimwood J."/>
            <person name="Jabbari K."/>
            <person name="Kuo A."/>
            <person name="Maheswari U."/>
            <person name="Martens C."/>
            <person name="Maumus F."/>
            <person name="Otillar R.P."/>
            <person name="Rayko E."/>
            <person name="Salamov A."/>
            <person name="Vandepoele K."/>
            <person name="Beszteri B."/>
            <person name="Gruber A."/>
            <person name="Heijde M."/>
            <person name="Katinka M."/>
            <person name="Mock T."/>
            <person name="Valentin K."/>
            <person name="Verret F."/>
            <person name="Berges J.A."/>
            <person name="Brownlee C."/>
            <person name="Cadoret J.P."/>
            <person name="Chiovitti A."/>
            <person name="Choi C.J."/>
            <person name="Coesel S."/>
            <person name="De Martino A."/>
            <person name="Detter J.C."/>
            <person name="Durkin C."/>
            <person name="Falciatore A."/>
            <person name="Fournet J."/>
            <person name="Haruta M."/>
            <person name="Huysman M.J."/>
            <person name="Jenkins B.D."/>
            <person name="Jiroutova K."/>
            <person name="Jorgensen R.E."/>
            <person name="Joubert Y."/>
            <person name="Kaplan A."/>
            <person name="Kroger N."/>
            <person name="Kroth P.G."/>
            <person name="La Roche J."/>
            <person name="Lindquist E."/>
            <person name="Lommer M."/>
            <person name="Martin-Jezequel V."/>
            <person name="Lopez P.J."/>
            <person name="Lucas S."/>
            <person name="Mangogna M."/>
            <person name="McGinnis K."/>
            <person name="Medlin L.K."/>
            <person name="Montsant A."/>
            <person name="Oudot-Le Secq M.P."/>
            <person name="Napoli C."/>
            <person name="Obornik M."/>
            <person name="Parker M.S."/>
            <person name="Petit J.L."/>
            <person name="Porcel B.M."/>
            <person name="Poulsen N."/>
            <person name="Robison M."/>
            <person name="Rychlewski L."/>
            <person name="Rynearson T.A."/>
            <person name="Schmutz J."/>
            <person name="Shapiro H."/>
            <person name="Siaut M."/>
            <person name="Stanley M."/>
            <person name="Sussman M.R."/>
            <person name="Taylor A.R."/>
            <person name="Vardi A."/>
            <person name="von Dassow P."/>
            <person name="Vyverman W."/>
            <person name="Willis A."/>
            <person name="Wyrwicz L.S."/>
            <person name="Rokhsar D.S."/>
            <person name="Weissenbach J."/>
            <person name="Armbrust E.V."/>
            <person name="Green B.R."/>
            <person name="Van de Peer Y."/>
            <person name="Grigoriev I.V."/>
        </authorList>
    </citation>
    <scope>NUCLEOTIDE SEQUENCE [LARGE SCALE GENOMIC DNA]</scope>
    <source>
        <strain evidence="13 14">CCAP 1055/1</strain>
    </source>
</reference>
<dbReference type="CDD" id="cd00143">
    <property type="entry name" value="PP2Cc"/>
    <property type="match status" value="1"/>
</dbReference>
<dbReference type="InterPro" id="IPR000222">
    <property type="entry name" value="PP2C_BS"/>
</dbReference>
<feature type="domain" description="PPM-type phosphatase" evidence="12">
    <location>
        <begin position="32"/>
        <end position="320"/>
    </location>
</feature>
<dbReference type="Pfam" id="PF00481">
    <property type="entry name" value="PP2C"/>
    <property type="match status" value="1"/>
</dbReference>
<evidence type="ECO:0000313" key="13">
    <source>
        <dbReference type="EMBL" id="EEC45082.1"/>
    </source>
</evidence>
<dbReference type="SMART" id="SM00332">
    <property type="entry name" value="PP2Cc"/>
    <property type="match status" value="1"/>
</dbReference>
<dbReference type="GO" id="GO:0016020">
    <property type="term" value="C:membrane"/>
    <property type="evidence" value="ECO:0007669"/>
    <property type="project" value="UniProtKB-SubCell"/>
</dbReference>
<name>B7G8Q2_PHATC</name>
<keyword evidence="14" id="KW-1185">Reference proteome</keyword>
<dbReference type="FunCoup" id="B7G8Q2">
    <property type="interactions" value="3"/>
</dbReference>
<keyword evidence="8 10" id="KW-0904">Protein phosphatase</keyword>
<dbReference type="EMBL" id="CM000621">
    <property type="protein sequence ID" value="EEC45082.1"/>
    <property type="molecule type" value="Genomic_DNA"/>
</dbReference>
<comment type="cofactor">
    <cofactor evidence="2">
        <name>Mg(2+)</name>
        <dbReference type="ChEBI" id="CHEBI:18420"/>
    </cofactor>
</comment>
<feature type="non-terminal residue" evidence="13">
    <location>
        <position position="320"/>
    </location>
</feature>
<dbReference type="PANTHER" id="PTHR13832">
    <property type="entry name" value="PROTEIN PHOSPHATASE 2C"/>
    <property type="match status" value="1"/>
</dbReference>
<dbReference type="InParanoid" id="B7G8Q2"/>
<evidence type="ECO:0000256" key="11">
    <source>
        <dbReference type="SAM" id="MobiDB-lite"/>
    </source>
</evidence>
<accession>B7G8Q2</accession>
<keyword evidence="9" id="KW-0464">Manganese</keyword>
<dbReference type="Gene3D" id="3.60.40.10">
    <property type="entry name" value="PPM-type phosphatase domain"/>
    <property type="match status" value="1"/>
</dbReference>
<evidence type="ECO:0000256" key="7">
    <source>
        <dbReference type="ARBA" id="ARBA00022801"/>
    </source>
</evidence>
<dbReference type="PROSITE" id="PS51746">
    <property type="entry name" value="PPM_2"/>
    <property type="match status" value="1"/>
</dbReference>
<proteinExistence type="inferred from homology"/>
<dbReference type="PANTHER" id="PTHR13832:SF565">
    <property type="entry name" value="AT28366P-RELATED"/>
    <property type="match status" value="1"/>
</dbReference>
<keyword evidence="6" id="KW-0479">Metal-binding</keyword>
<evidence type="ECO:0000256" key="3">
    <source>
        <dbReference type="ARBA" id="ARBA00004170"/>
    </source>
</evidence>
<dbReference type="STRING" id="556484.B7G8Q2"/>
<comment type="similarity">
    <text evidence="4 10">Belongs to the PP2C family.</text>
</comment>
<protein>
    <recommendedName>
        <fullName evidence="5">protein-serine/threonine phosphatase</fullName>
        <ecNumber evidence="5">3.1.3.16</ecNumber>
    </recommendedName>
</protein>
<evidence type="ECO:0000259" key="12">
    <source>
        <dbReference type="PROSITE" id="PS51746"/>
    </source>
</evidence>
<organism evidence="13 14">
    <name type="scientific">Phaeodactylum tricornutum (strain CCAP 1055/1)</name>
    <dbReference type="NCBI Taxonomy" id="556484"/>
    <lineage>
        <taxon>Eukaryota</taxon>
        <taxon>Sar</taxon>
        <taxon>Stramenopiles</taxon>
        <taxon>Ochrophyta</taxon>
        <taxon>Bacillariophyta</taxon>
        <taxon>Bacillariophyceae</taxon>
        <taxon>Bacillariophycidae</taxon>
        <taxon>Naviculales</taxon>
        <taxon>Phaeodactylaceae</taxon>
        <taxon>Phaeodactylum</taxon>
    </lineage>
</organism>
<evidence type="ECO:0000256" key="10">
    <source>
        <dbReference type="RuleBase" id="RU003465"/>
    </source>
</evidence>
<dbReference type="InterPro" id="IPR015655">
    <property type="entry name" value="PP2C"/>
</dbReference>
<comment type="cofactor">
    <cofactor evidence="1">
        <name>Mn(2+)</name>
        <dbReference type="ChEBI" id="CHEBI:29035"/>
    </cofactor>
</comment>
<dbReference type="Proteomes" id="UP000000759">
    <property type="component" value="Chromosome 19"/>
</dbReference>
<keyword evidence="7 10" id="KW-0378">Hydrolase</keyword>
<dbReference type="KEGG" id="pti:PHATRDRAFT_15442"/>
<evidence type="ECO:0000256" key="9">
    <source>
        <dbReference type="ARBA" id="ARBA00023211"/>
    </source>
</evidence>
<reference evidence="14" key="2">
    <citation type="submission" date="2008-08" db="EMBL/GenBank/DDBJ databases">
        <authorList>
            <consortium name="Diatom Consortium"/>
            <person name="Grigoriev I."/>
            <person name="Grimwood J."/>
            <person name="Kuo A."/>
            <person name="Otillar R.P."/>
            <person name="Salamov A."/>
            <person name="Detter J.C."/>
            <person name="Lindquist E."/>
            <person name="Shapiro H."/>
            <person name="Lucas S."/>
            <person name="Glavina del Rio T."/>
            <person name="Pitluck S."/>
            <person name="Rokhsar D."/>
            <person name="Bowler C."/>
        </authorList>
    </citation>
    <scope>GENOME REANNOTATION</scope>
    <source>
        <strain evidence="14">CCAP 1055/1</strain>
    </source>
</reference>
<gene>
    <name evidence="13" type="ORF">PHATRDRAFT_15442</name>
</gene>
<dbReference type="eggNOG" id="KOG0697">
    <property type="taxonomic scope" value="Eukaryota"/>
</dbReference>
<dbReference type="SUPFAM" id="SSF81606">
    <property type="entry name" value="PP2C-like"/>
    <property type="match status" value="1"/>
</dbReference>
<dbReference type="GO" id="GO:0046872">
    <property type="term" value="F:metal ion binding"/>
    <property type="evidence" value="ECO:0007669"/>
    <property type="project" value="UniProtKB-KW"/>
</dbReference>
<evidence type="ECO:0000256" key="6">
    <source>
        <dbReference type="ARBA" id="ARBA00022723"/>
    </source>
</evidence>
<dbReference type="EC" id="3.1.3.16" evidence="5"/>
<dbReference type="AlphaFoldDB" id="B7G8Q2"/>
<evidence type="ECO:0000256" key="4">
    <source>
        <dbReference type="ARBA" id="ARBA00006702"/>
    </source>
</evidence>
<feature type="region of interest" description="Disordered" evidence="11">
    <location>
        <begin position="118"/>
        <end position="146"/>
    </location>
</feature>
<evidence type="ECO:0000256" key="8">
    <source>
        <dbReference type="ARBA" id="ARBA00022912"/>
    </source>
</evidence>
<dbReference type="GeneID" id="7194960"/>
<dbReference type="RefSeq" id="XP_002183382.1">
    <property type="nucleotide sequence ID" value="XM_002183346.1"/>
</dbReference>
<dbReference type="PROSITE" id="PS01032">
    <property type="entry name" value="PPM_1"/>
    <property type="match status" value="1"/>
</dbReference>